<feature type="transmembrane region" description="Helical" evidence="1">
    <location>
        <begin position="98"/>
        <end position="118"/>
    </location>
</feature>
<dbReference type="SUPFAM" id="SSF56300">
    <property type="entry name" value="Metallo-dependent phosphatases"/>
    <property type="match status" value="1"/>
</dbReference>
<sequence length="369" mass="42580">MWGLIFGCVLVFAVACFVYLISRFYKFRFMKKITMNKKFLTILLSIIIILVMFTVLTLTLNMMNSIIVLMHLVVIWIIVDFIFFIIKKCRKKPFKFYFQGIIAMVLTAVYLTFGWYFAHNVVATDYNLTTDKDMNSLRIVQISDSHIGATFHYKEFSQYVDTMNKENPDVVVITGDFVDDDTSKEDMIQSCKALSKFKTKYGVYFVYGNHDKGYYGKEYRGYDGNDLAKELKKNGVKVLEDESVLLNNKFYIVGRQDYSEVEKGGTRASAKDLVKNLDCNKYIIMLDHQPNHYKEEKNANVDLVLSGHTHGGQLIPITYSGEWLGMNDKTYGYEREKNTDFIVSSGIGDWSIKFKTGCVAEYVVIDINK</sequence>
<gene>
    <name evidence="3" type="ORF">E5Z56_01650</name>
</gene>
<dbReference type="PANTHER" id="PTHR31302">
    <property type="entry name" value="TRANSMEMBRANE PROTEIN WITH METALLOPHOSPHOESTERASE DOMAIN-RELATED"/>
    <property type="match status" value="1"/>
</dbReference>
<keyword evidence="1" id="KW-0472">Membrane</keyword>
<keyword evidence="1" id="KW-1133">Transmembrane helix</keyword>
<dbReference type="Proteomes" id="UP000301475">
    <property type="component" value="Chromosome"/>
</dbReference>
<evidence type="ECO:0000259" key="2">
    <source>
        <dbReference type="Pfam" id="PF00149"/>
    </source>
</evidence>
<dbReference type="Gene3D" id="3.60.21.10">
    <property type="match status" value="1"/>
</dbReference>
<dbReference type="InterPro" id="IPR004843">
    <property type="entry name" value="Calcineurin-like_PHP"/>
</dbReference>
<keyword evidence="1" id="KW-0812">Transmembrane</keyword>
<proteinExistence type="predicted"/>
<dbReference type="InterPro" id="IPR029052">
    <property type="entry name" value="Metallo-depent_PP-like"/>
</dbReference>
<dbReference type="KEGG" id="ruj:E5Z56_01650"/>
<keyword evidence="4" id="KW-1185">Reference proteome</keyword>
<dbReference type="InterPro" id="IPR051158">
    <property type="entry name" value="Metallophosphoesterase_sf"/>
</dbReference>
<reference evidence="3 4" key="1">
    <citation type="submission" date="2019-04" db="EMBL/GenBank/DDBJ databases">
        <authorList>
            <person name="Embree M."/>
            <person name="Gaffney J.R."/>
        </authorList>
    </citation>
    <scope>NUCLEOTIDE SEQUENCE [LARGE SCALE GENOMIC DNA]</scope>
    <source>
        <strain evidence="3 4">JE7A12</strain>
    </source>
</reference>
<organism evidence="3 4">
    <name type="scientific">Ruminococcus bovis</name>
    <dbReference type="NCBI Taxonomy" id="2564099"/>
    <lineage>
        <taxon>Bacteria</taxon>
        <taxon>Bacillati</taxon>
        <taxon>Bacillota</taxon>
        <taxon>Clostridia</taxon>
        <taxon>Eubacteriales</taxon>
        <taxon>Oscillospiraceae</taxon>
        <taxon>Ruminococcus</taxon>
    </lineage>
</organism>
<protein>
    <submittedName>
        <fullName evidence="3">Metallophosphoesterase</fullName>
    </submittedName>
</protein>
<dbReference type="PANTHER" id="PTHR31302:SF0">
    <property type="entry name" value="TRANSMEMBRANE PROTEIN WITH METALLOPHOSPHOESTERASE DOMAIN"/>
    <property type="match status" value="1"/>
</dbReference>
<evidence type="ECO:0000313" key="4">
    <source>
        <dbReference type="Proteomes" id="UP000301475"/>
    </source>
</evidence>
<evidence type="ECO:0000313" key="3">
    <source>
        <dbReference type="EMBL" id="QCT06151.1"/>
    </source>
</evidence>
<dbReference type="AlphaFoldDB" id="A0A4P8XT86"/>
<feature type="transmembrane region" description="Helical" evidence="1">
    <location>
        <begin position="66"/>
        <end position="86"/>
    </location>
</feature>
<feature type="domain" description="Calcineurin-like phosphoesterase" evidence="2">
    <location>
        <begin position="137"/>
        <end position="311"/>
    </location>
</feature>
<dbReference type="GO" id="GO:0016787">
    <property type="term" value="F:hydrolase activity"/>
    <property type="evidence" value="ECO:0007669"/>
    <property type="project" value="InterPro"/>
</dbReference>
<feature type="transmembrane region" description="Helical" evidence="1">
    <location>
        <begin position="6"/>
        <end position="27"/>
    </location>
</feature>
<accession>A0A4P8XT86</accession>
<feature type="transmembrane region" description="Helical" evidence="1">
    <location>
        <begin position="39"/>
        <end position="60"/>
    </location>
</feature>
<name>A0A4P8XT86_9FIRM</name>
<dbReference type="CDD" id="cd07385">
    <property type="entry name" value="MPP_YkuE_C"/>
    <property type="match status" value="1"/>
</dbReference>
<dbReference type="OrthoDB" id="9780884at2"/>
<dbReference type="Pfam" id="PF00149">
    <property type="entry name" value="Metallophos"/>
    <property type="match status" value="1"/>
</dbReference>
<evidence type="ECO:0000256" key="1">
    <source>
        <dbReference type="SAM" id="Phobius"/>
    </source>
</evidence>
<dbReference type="EMBL" id="CP039381">
    <property type="protein sequence ID" value="QCT06151.1"/>
    <property type="molecule type" value="Genomic_DNA"/>
</dbReference>